<dbReference type="WBParaSite" id="SCUD_0000258101-mRNA-1">
    <property type="protein sequence ID" value="SCUD_0000258101-mRNA-1"/>
    <property type="gene ID" value="SCUD_0000258101"/>
</dbReference>
<feature type="domain" description="Fibronectin type-III" evidence="1">
    <location>
        <begin position="37"/>
        <end position="133"/>
    </location>
</feature>
<evidence type="ECO:0000313" key="3">
    <source>
        <dbReference type="Proteomes" id="UP000279833"/>
    </source>
</evidence>
<evidence type="ECO:0000259" key="1">
    <source>
        <dbReference type="PROSITE" id="PS50853"/>
    </source>
</evidence>
<protein>
    <submittedName>
        <fullName evidence="4">Fibronectin type-III domain-containing protein</fullName>
    </submittedName>
</protein>
<dbReference type="EMBL" id="UZAK01002555">
    <property type="protein sequence ID" value="VDO75549.1"/>
    <property type="molecule type" value="Genomic_DNA"/>
</dbReference>
<gene>
    <name evidence="2" type="ORF">SCUD_LOCUS2582</name>
</gene>
<name>A0A183JIQ7_9TREM</name>
<dbReference type="STRING" id="6186.A0A183JIQ7"/>
<dbReference type="PROSITE" id="PS50853">
    <property type="entry name" value="FN3"/>
    <property type="match status" value="1"/>
</dbReference>
<accession>A0A183JIQ7</accession>
<reference evidence="2 3" key="2">
    <citation type="submission" date="2018-11" db="EMBL/GenBank/DDBJ databases">
        <authorList>
            <consortium name="Pathogen Informatics"/>
        </authorList>
    </citation>
    <scope>NUCLEOTIDE SEQUENCE [LARGE SCALE GENOMIC DNA]</scope>
    <source>
        <strain evidence="2">Dakar</strain>
        <strain evidence="3">Dakar, Senegal</strain>
    </source>
</reference>
<dbReference type="Gene3D" id="2.60.40.10">
    <property type="entry name" value="Immunoglobulins"/>
    <property type="match status" value="1"/>
</dbReference>
<dbReference type="InterPro" id="IPR013783">
    <property type="entry name" value="Ig-like_fold"/>
</dbReference>
<evidence type="ECO:0000313" key="2">
    <source>
        <dbReference type="EMBL" id="VDO75549.1"/>
    </source>
</evidence>
<dbReference type="Proteomes" id="UP000279833">
    <property type="component" value="Unassembled WGS sequence"/>
</dbReference>
<evidence type="ECO:0000313" key="4">
    <source>
        <dbReference type="WBParaSite" id="SCUD_0000258101-mRNA-1"/>
    </source>
</evidence>
<keyword evidence="3" id="KW-1185">Reference proteome</keyword>
<dbReference type="InterPro" id="IPR036116">
    <property type="entry name" value="FN3_sf"/>
</dbReference>
<dbReference type="AlphaFoldDB" id="A0A183JIQ7"/>
<sequence length="237" mass="26888">MDNGTLVVETARVAHSGHYKCSTVSDSISYDLLVQEPPRKPIWHKFTPSLRGIQAEWLSPGSKRLDAPILWFYLNWTNLHTGQMETIRLSADQRTYYLSNLTCATTVKFQLKAENKVGNSSLTDVTSWTTLGSSPLTANAAQLIPNNLRQQYSVTFNLSNFLPGNGCPPTTYRLLIAPSEDGHFGLKQTIINQTLTRSDLITVDILNRERLVVFWIILICFCILNEVRELWRLLNFI</sequence>
<dbReference type="InterPro" id="IPR003961">
    <property type="entry name" value="FN3_dom"/>
</dbReference>
<dbReference type="SUPFAM" id="SSF49265">
    <property type="entry name" value="Fibronectin type III"/>
    <property type="match status" value="1"/>
</dbReference>
<reference evidence="4" key="1">
    <citation type="submission" date="2016-06" db="UniProtKB">
        <authorList>
            <consortium name="WormBaseParasite"/>
        </authorList>
    </citation>
    <scope>IDENTIFICATION</scope>
</reference>
<dbReference type="CDD" id="cd00063">
    <property type="entry name" value="FN3"/>
    <property type="match status" value="1"/>
</dbReference>
<organism evidence="4">
    <name type="scientific">Schistosoma curassoni</name>
    <dbReference type="NCBI Taxonomy" id="6186"/>
    <lineage>
        <taxon>Eukaryota</taxon>
        <taxon>Metazoa</taxon>
        <taxon>Spiralia</taxon>
        <taxon>Lophotrochozoa</taxon>
        <taxon>Platyhelminthes</taxon>
        <taxon>Trematoda</taxon>
        <taxon>Digenea</taxon>
        <taxon>Strigeidida</taxon>
        <taxon>Schistosomatoidea</taxon>
        <taxon>Schistosomatidae</taxon>
        <taxon>Schistosoma</taxon>
    </lineage>
</organism>
<proteinExistence type="predicted"/>